<proteinExistence type="predicted"/>
<dbReference type="InterPro" id="IPR050378">
    <property type="entry name" value="Metallo-dep_Hydrolases_sf"/>
</dbReference>
<organism evidence="3 4">
    <name type="scientific">Brevibacillus ruminantium</name>
    <dbReference type="NCBI Taxonomy" id="2950604"/>
    <lineage>
        <taxon>Bacteria</taxon>
        <taxon>Bacillati</taxon>
        <taxon>Bacillota</taxon>
        <taxon>Bacilli</taxon>
        <taxon>Bacillales</taxon>
        <taxon>Paenibacillaceae</taxon>
        <taxon>Brevibacillus</taxon>
    </lineage>
</organism>
<sequence>MTTEEIVIRNGTIVTASGVFERDIWVQDGVIRRIAKDRLGASRICKSEGKEWDASGMYIVPGFLTLPGKSPSPQRKLPDYLETVRKLVRFGYTSMSEIQPIDPWKNAAQRRYQTVIHYNSLIDYTFVAEVPASMMNKRITLQLCAEGYRIIRVVIRKLEDFTRIDWETISPFLTSYRVLLILHVPANAGFSKEEKQRISGLWLDRCRYWQIRTWVKTESELAAEETQSFYHLYQLDGLSCDLALRSMIHTPLRGLSVMAALDRVQVDARRLRGREEEVLRALVKLCSTNMAKALGLYPQKGSITPGADADLVFIKKEQWLTKFDLSTILKFSEFLLPTSVMSNGKWILQDDTFASTIGMGRWLRDIKPYRFVI</sequence>
<name>A0ABY4WC51_9BACL</name>
<evidence type="ECO:0000256" key="1">
    <source>
        <dbReference type="ARBA" id="ARBA00001947"/>
    </source>
</evidence>
<dbReference type="SUPFAM" id="SSF51338">
    <property type="entry name" value="Composite domain of metallo-dependent hydrolases"/>
    <property type="match status" value="1"/>
</dbReference>
<evidence type="ECO:0000313" key="3">
    <source>
        <dbReference type="EMBL" id="USG63497.1"/>
    </source>
</evidence>
<dbReference type="Pfam" id="PF01979">
    <property type="entry name" value="Amidohydro_1"/>
    <property type="match status" value="1"/>
</dbReference>
<dbReference type="InterPro" id="IPR006680">
    <property type="entry name" value="Amidohydro-rel"/>
</dbReference>
<comment type="cofactor">
    <cofactor evidence="1">
        <name>Zn(2+)</name>
        <dbReference type="ChEBI" id="CHEBI:29105"/>
    </cofactor>
</comment>
<accession>A0ABY4WC51</accession>
<evidence type="ECO:0000313" key="4">
    <source>
        <dbReference type="Proteomes" id="UP001056500"/>
    </source>
</evidence>
<dbReference type="RefSeq" id="WP_251870578.1">
    <property type="nucleotide sequence ID" value="NZ_CP098755.1"/>
</dbReference>
<dbReference type="Gene3D" id="2.30.40.10">
    <property type="entry name" value="Urease, subunit C, domain 1"/>
    <property type="match status" value="2"/>
</dbReference>
<feature type="domain" description="Amidohydrolase-related" evidence="2">
    <location>
        <begin position="238"/>
        <end position="346"/>
    </location>
</feature>
<dbReference type="EMBL" id="CP098755">
    <property type="protein sequence ID" value="USG63497.1"/>
    <property type="molecule type" value="Genomic_DNA"/>
</dbReference>
<dbReference type="PANTHER" id="PTHR11647:SF1">
    <property type="entry name" value="COLLAPSIN RESPONSE MEDIATOR PROTEIN"/>
    <property type="match status" value="1"/>
</dbReference>
<dbReference type="InterPro" id="IPR011059">
    <property type="entry name" value="Metal-dep_hydrolase_composite"/>
</dbReference>
<evidence type="ECO:0000259" key="2">
    <source>
        <dbReference type="Pfam" id="PF01979"/>
    </source>
</evidence>
<gene>
    <name evidence="3" type="ORF">NDK47_15055</name>
</gene>
<keyword evidence="4" id="KW-1185">Reference proteome</keyword>
<dbReference type="Proteomes" id="UP001056500">
    <property type="component" value="Chromosome"/>
</dbReference>
<protein>
    <submittedName>
        <fullName evidence="3">Amidohydrolase family protein</fullName>
    </submittedName>
</protein>
<reference evidence="3" key="1">
    <citation type="submission" date="2022-06" db="EMBL/GenBank/DDBJ databases">
        <title>Genome sequencing of Brevibacillus sp. BB3-R1.</title>
        <authorList>
            <person name="Heo J."/>
            <person name="Lee D."/>
            <person name="Won M."/>
            <person name="Han B.-H."/>
            <person name="Hong S.-B."/>
            <person name="Kwon S.-W."/>
        </authorList>
    </citation>
    <scope>NUCLEOTIDE SEQUENCE</scope>
    <source>
        <strain evidence="3">BB3-R1</strain>
    </source>
</reference>
<dbReference type="PANTHER" id="PTHR11647">
    <property type="entry name" value="HYDRANTOINASE/DIHYDROPYRIMIDINASE FAMILY MEMBER"/>
    <property type="match status" value="1"/>
</dbReference>
<dbReference type="Gene3D" id="3.20.20.140">
    <property type="entry name" value="Metal-dependent hydrolases"/>
    <property type="match status" value="1"/>
</dbReference>